<dbReference type="NCBIfam" id="NF009888">
    <property type="entry name" value="PRK13348.1"/>
    <property type="match status" value="1"/>
</dbReference>
<dbReference type="NCBIfam" id="TIGR03298">
    <property type="entry name" value="argP"/>
    <property type="match status" value="1"/>
</dbReference>
<dbReference type="PANTHER" id="PTHR30579:SF2">
    <property type="entry name" value="HTH-TYPE TRANSCRIPTIONAL REGULATOR ARGP"/>
    <property type="match status" value="1"/>
</dbReference>
<evidence type="ECO:0000256" key="3">
    <source>
        <dbReference type="ARBA" id="ARBA00023125"/>
    </source>
</evidence>
<dbReference type="InterPro" id="IPR036390">
    <property type="entry name" value="WH_DNA-bd_sf"/>
</dbReference>
<organism evidence="6 7">
    <name type="scientific">Marinobacterium mangrovicola</name>
    <dbReference type="NCBI Taxonomy" id="1476959"/>
    <lineage>
        <taxon>Bacteria</taxon>
        <taxon>Pseudomonadati</taxon>
        <taxon>Pseudomonadota</taxon>
        <taxon>Gammaproteobacteria</taxon>
        <taxon>Oceanospirillales</taxon>
        <taxon>Oceanospirillaceae</taxon>
        <taxon>Marinobacterium</taxon>
    </lineage>
</organism>
<dbReference type="Gene3D" id="1.10.10.10">
    <property type="entry name" value="Winged helix-like DNA-binding domain superfamily/Winged helix DNA-binding domain"/>
    <property type="match status" value="1"/>
</dbReference>
<comment type="caution">
    <text evidence="6">The sequence shown here is derived from an EMBL/GenBank/DDBJ whole genome shotgun (WGS) entry which is preliminary data.</text>
</comment>
<dbReference type="SUPFAM" id="SSF53850">
    <property type="entry name" value="Periplasmic binding protein-like II"/>
    <property type="match status" value="1"/>
</dbReference>
<dbReference type="PANTHER" id="PTHR30579">
    <property type="entry name" value="TRANSCRIPTIONAL REGULATOR"/>
    <property type="match status" value="1"/>
</dbReference>
<dbReference type="GO" id="GO:0003677">
    <property type="term" value="F:DNA binding"/>
    <property type="evidence" value="ECO:0007669"/>
    <property type="project" value="UniProtKB-KW"/>
</dbReference>
<accession>A0A4V2PCY4</accession>
<dbReference type="PROSITE" id="PS50931">
    <property type="entry name" value="HTH_LYSR"/>
    <property type="match status" value="1"/>
</dbReference>
<dbReference type="SUPFAM" id="SSF46785">
    <property type="entry name" value="Winged helix' DNA-binding domain"/>
    <property type="match status" value="1"/>
</dbReference>
<dbReference type="InterPro" id="IPR036388">
    <property type="entry name" value="WH-like_DNA-bd_sf"/>
</dbReference>
<reference evidence="6 7" key="1">
    <citation type="submission" date="2019-03" db="EMBL/GenBank/DDBJ databases">
        <title>Genomic Encyclopedia of Archaeal and Bacterial Type Strains, Phase II (KMG-II): from individual species to whole genera.</title>
        <authorList>
            <person name="Goeker M."/>
        </authorList>
    </citation>
    <scope>NUCLEOTIDE SEQUENCE [LARGE SCALE GENOMIC DNA]</scope>
    <source>
        <strain evidence="6 7">DSM 27697</strain>
    </source>
</reference>
<protein>
    <submittedName>
        <fullName evidence="6">LysR family transcriptional regulator (Chromosome initiation inhibitor)</fullName>
    </submittedName>
</protein>
<keyword evidence="2" id="KW-0805">Transcription regulation</keyword>
<sequence length="304" mass="33965">MLDSRQLAALAAVIDEGSFERAARKLHVTQSAVSQRVKQLEERLGQVLLVRAVPVRATEAGLQVLKHFRQLALLEQELLSSLAQRDARGYTQVSIGVNADSLGSWFTNAMERLVRRERLLMDLKVDDQDATQQLLKDGEVVGCITSASSAMPGCVSVPLGVMVYRCLATPAYIETYFAKGIGATGFRLAPVAEFSHKDQLQNRYLEQYFSVKPHEYPRHRVPSLNGFNDIVERGLACGMIPDQLGRAMIERGNVVDMVPGYFVPVPLYWHVWNLHSELIRQITDELVRTAAEALEPMELHPELA</sequence>
<dbReference type="AlphaFoldDB" id="A0A4V2PCY4"/>
<evidence type="ECO:0000313" key="7">
    <source>
        <dbReference type="Proteomes" id="UP000294546"/>
    </source>
</evidence>
<name>A0A4V2PCY4_9GAMM</name>
<dbReference type="GO" id="GO:0003700">
    <property type="term" value="F:DNA-binding transcription factor activity"/>
    <property type="evidence" value="ECO:0007669"/>
    <property type="project" value="InterPro"/>
</dbReference>
<keyword evidence="4" id="KW-0804">Transcription</keyword>
<dbReference type="OrthoDB" id="3252676at2"/>
<proteinExistence type="inferred from homology"/>
<evidence type="ECO:0000313" key="6">
    <source>
        <dbReference type="EMBL" id="TCK03106.1"/>
    </source>
</evidence>
<dbReference type="InterPro" id="IPR000847">
    <property type="entry name" value="LysR_HTH_N"/>
</dbReference>
<comment type="similarity">
    <text evidence="1">Belongs to the LysR transcriptional regulatory family.</text>
</comment>
<feature type="domain" description="HTH lysR-type" evidence="5">
    <location>
        <begin position="2"/>
        <end position="58"/>
    </location>
</feature>
<dbReference type="InterPro" id="IPR050176">
    <property type="entry name" value="LTTR"/>
</dbReference>
<dbReference type="NCBIfam" id="NF002964">
    <property type="entry name" value="PRK03635.1"/>
    <property type="match status" value="1"/>
</dbReference>
<keyword evidence="7" id="KW-1185">Reference proteome</keyword>
<evidence type="ECO:0000256" key="1">
    <source>
        <dbReference type="ARBA" id="ARBA00009437"/>
    </source>
</evidence>
<evidence type="ECO:0000256" key="2">
    <source>
        <dbReference type="ARBA" id="ARBA00023015"/>
    </source>
</evidence>
<dbReference type="EMBL" id="SMFU01000013">
    <property type="protein sequence ID" value="TCK03106.1"/>
    <property type="molecule type" value="Genomic_DNA"/>
</dbReference>
<evidence type="ECO:0000256" key="4">
    <source>
        <dbReference type="ARBA" id="ARBA00023163"/>
    </source>
</evidence>
<dbReference type="Gene3D" id="3.40.190.290">
    <property type="match status" value="1"/>
</dbReference>
<dbReference type="InterPro" id="IPR017685">
    <property type="entry name" value="ArgP"/>
</dbReference>
<dbReference type="RefSeq" id="WP_132297215.1">
    <property type="nucleotide sequence ID" value="NZ_SMFU01000013.1"/>
</dbReference>
<dbReference type="Pfam" id="PF00126">
    <property type="entry name" value="HTH_1"/>
    <property type="match status" value="1"/>
</dbReference>
<keyword evidence="3" id="KW-0238">DNA-binding</keyword>
<evidence type="ECO:0000259" key="5">
    <source>
        <dbReference type="PROSITE" id="PS50931"/>
    </source>
</evidence>
<gene>
    <name evidence="6" type="ORF">CLV83_4165</name>
</gene>
<dbReference type="PRINTS" id="PR00039">
    <property type="entry name" value="HTHLYSR"/>
</dbReference>
<dbReference type="Proteomes" id="UP000294546">
    <property type="component" value="Unassembled WGS sequence"/>
</dbReference>